<evidence type="ECO:0000256" key="5">
    <source>
        <dbReference type="ARBA" id="ARBA00023004"/>
    </source>
</evidence>
<evidence type="ECO:0000313" key="8">
    <source>
        <dbReference type="EMBL" id="MBM6920897.1"/>
    </source>
</evidence>
<evidence type="ECO:0000256" key="2">
    <source>
        <dbReference type="ARBA" id="ARBA00013529"/>
    </source>
</evidence>
<keyword evidence="9" id="KW-1185">Reference proteome</keyword>
<evidence type="ECO:0000256" key="3">
    <source>
        <dbReference type="ARBA" id="ARBA00022485"/>
    </source>
</evidence>
<evidence type="ECO:0000256" key="6">
    <source>
        <dbReference type="ARBA" id="ARBA00023014"/>
    </source>
</evidence>
<reference evidence="8" key="1">
    <citation type="submission" date="2020-08" db="EMBL/GenBank/DDBJ databases">
        <authorList>
            <person name="Cejkova D."/>
            <person name="Kubasova T."/>
            <person name="Jahodarova E."/>
            <person name="Rychlik I."/>
        </authorList>
    </citation>
    <scope>NUCLEOTIDE SEQUENCE</scope>
    <source>
        <strain evidence="8">An559</strain>
    </source>
</reference>
<dbReference type="PANTHER" id="PTHR24960">
    <property type="entry name" value="PHOTOSYSTEM I IRON-SULFUR CENTER-RELATED"/>
    <property type="match status" value="1"/>
</dbReference>
<dbReference type="PROSITE" id="PS00198">
    <property type="entry name" value="4FE4S_FER_1"/>
    <property type="match status" value="1"/>
</dbReference>
<dbReference type="EMBL" id="JACJKY010000009">
    <property type="protein sequence ID" value="MBM6920897.1"/>
    <property type="molecule type" value="Genomic_DNA"/>
</dbReference>
<comment type="function">
    <text evidence="1">Ferredoxins are iron-sulfur proteins that transfer electrons in a wide variety of metabolic reactions.</text>
</comment>
<evidence type="ECO:0000256" key="4">
    <source>
        <dbReference type="ARBA" id="ARBA00022723"/>
    </source>
</evidence>
<sequence length="378" mass="41801">MSKFPAVGVTHTPDYTIERVCSDVRRHFAFHNIDKQVLNGKRVLIKANLVMKRTPEEATTTHPAVIEAIVRCAQECGAKEVVIADSPGGPFTVGALRGIYASCGMQQAAEHTGAVLNEDVTSFERERQENELVHRFTLIHTIKEADFIIDAVKLKTHGMTMLSGAVKNLFGTIPGLMKPEFHWRFPKKDVFSNMLVDLCETVRPDLVITDAIVCMEGDGPSGGVPKQVGMILSSRSPYEHDLAACALMGLSTDEVFTVSHAIRRGLCSETIDKVSLVGDPLIRCADFLMPKSKSISFSDKIPKVFLPVVDKLLTSKPVIRKKDCVGCGKCAESCPAKTIRIVDRKANIDYSACIRCYCCHEMCPVRAIDIKRMKLFDW</sequence>
<dbReference type="InterPro" id="IPR017900">
    <property type="entry name" value="4Fe4S_Fe_S_CS"/>
</dbReference>
<dbReference type="GO" id="GO:0051539">
    <property type="term" value="F:4 iron, 4 sulfur cluster binding"/>
    <property type="evidence" value="ECO:0007669"/>
    <property type="project" value="UniProtKB-KW"/>
</dbReference>
<dbReference type="Pfam" id="PF04015">
    <property type="entry name" value="DUF362"/>
    <property type="match status" value="1"/>
</dbReference>
<keyword evidence="6" id="KW-0411">Iron-sulfur</keyword>
<comment type="caution">
    <text evidence="8">The sequence shown here is derived from an EMBL/GenBank/DDBJ whole genome shotgun (WGS) entry which is preliminary data.</text>
</comment>
<evidence type="ECO:0000313" key="9">
    <source>
        <dbReference type="Proteomes" id="UP000774750"/>
    </source>
</evidence>
<dbReference type="GO" id="GO:0046872">
    <property type="term" value="F:metal ion binding"/>
    <property type="evidence" value="ECO:0007669"/>
    <property type="project" value="UniProtKB-KW"/>
</dbReference>
<dbReference type="Pfam" id="PF13237">
    <property type="entry name" value="Fer4_10"/>
    <property type="match status" value="1"/>
</dbReference>
<gene>
    <name evidence="8" type="ORF">H6A12_07010</name>
</gene>
<dbReference type="AlphaFoldDB" id="A0A938X534"/>
<dbReference type="RefSeq" id="WP_204446311.1">
    <property type="nucleotide sequence ID" value="NZ_JACJKY010000009.1"/>
</dbReference>
<dbReference type="PANTHER" id="PTHR24960:SF76">
    <property type="entry name" value="4FE-4S FERREDOXIN-TYPE DOMAIN-CONTAINING PROTEIN"/>
    <property type="match status" value="1"/>
</dbReference>
<dbReference type="Proteomes" id="UP000774750">
    <property type="component" value="Unassembled WGS sequence"/>
</dbReference>
<dbReference type="PROSITE" id="PS51379">
    <property type="entry name" value="4FE4S_FER_2"/>
    <property type="match status" value="2"/>
</dbReference>
<feature type="domain" description="4Fe-4S ferredoxin-type" evidence="7">
    <location>
        <begin position="345"/>
        <end position="373"/>
    </location>
</feature>
<dbReference type="SUPFAM" id="SSF54862">
    <property type="entry name" value="4Fe-4S ferredoxins"/>
    <property type="match status" value="1"/>
</dbReference>
<reference evidence="8" key="2">
    <citation type="journal article" date="2021" name="Sci. Rep.">
        <title>The distribution of antibiotic resistance genes in chicken gut microbiota commensals.</title>
        <authorList>
            <person name="Juricova H."/>
            <person name="Matiasovicova J."/>
            <person name="Kubasova T."/>
            <person name="Cejkova D."/>
            <person name="Rychlik I."/>
        </authorList>
    </citation>
    <scope>NUCLEOTIDE SEQUENCE</scope>
    <source>
        <strain evidence="8">An559</strain>
    </source>
</reference>
<evidence type="ECO:0000259" key="7">
    <source>
        <dbReference type="PROSITE" id="PS51379"/>
    </source>
</evidence>
<dbReference type="Gene3D" id="3.30.70.20">
    <property type="match status" value="1"/>
</dbReference>
<keyword evidence="5" id="KW-0408">Iron</keyword>
<proteinExistence type="predicted"/>
<dbReference type="InterPro" id="IPR050157">
    <property type="entry name" value="PSI_iron-sulfur_center"/>
</dbReference>
<feature type="domain" description="4Fe-4S ferredoxin-type" evidence="7">
    <location>
        <begin position="315"/>
        <end position="344"/>
    </location>
</feature>
<evidence type="ECO:0000256" key="1">
    <source>
        <dbReference type="ARBA" id="ARBA00003532"/>
    </source>
</evidence>
<dbReference type="InterPro" id="IPR017896">
    <property type="entry name" value="4Fe4S_Fe-S-bd"/>
</dbReference>
<accession>A0A938X534</accession>
<name>A0A938X534_9FIRM</name>
<organism evidence="8 9">
    <name type="scientific">Merdimmobilis hominis</name>
    <dbReference type="NCBI Taxonomy" id="2897707"/>
    <lineage>
        <taxon>Bacteria</taxon>
        <taxon>Bacillati</taxon>
        <taxon>Bacillota</taxon>
        <taxon>Clostridia</taxon>
        <taxon>Eubacteriales</taxon>
        <taxon>Oscillospiraceae</taxon>
        <taxon>Merdimmobilis</taxon>
    </lineage>
</organism>
<keyword evidence="4" id="KW-0479">Metal-binding</keyword>
<protein>
    <recommendedName>
        <fullName evidence="2">Ferredoxin</fullName>
    </recommendedName>
</protein>
<keyword evidence="3" id="KW-0004">4Fe-4S</keyword>
<dbReference type="InterPro" id="IPR007160">
    <property type="entry name" value="DUF362"/>
</dbReference>